<evidence type="ECO:0000259" key="13">
    <source>
        <dbReference type="PROSITE" id="PS50860"/>
    </source>
</evidence>
<dbReference type="Pfam" id="PF02272">
    <property type="entry name" value="DHHA1"/>
    <property type="match status" value="1"/>
</dbReference>
<dbReference type="Proteomes" id="UP001155280">
    <property type="component" value="Unassembled WGS sequence"/>
</dbReference>
<feature type="binding site" evidence="11">
    <location>
        <position position="563"/>
    </location>
    <ligand>
        <name>Zn(2+)</name>
        <dbReference type="ChEBI" id="CHEBI:29105"/>
    </ligand>
</feature>
<evidence type="ECO:0000256" key="11">
    <source>
        <dbReference type="HAMAP-Rule" id="MF_00036"/>
    </source>
</evidence>
<evidence type="ECO:0000256" key="1">
    <source>
        <dbReference type="ARBA" id="ARBA00008226"/>
    </source>
</evidence>
<protein>
    <recommendedName>
        <fullName evidence="11">Alanine--tRNA ligase</fullName>
        <ecNumber evidence="11">6.1.1.7</ecNumber>
    </recommendedName>
    <alternativeName>
        <fullName evidence="11">Alanyl-tRNA synthetase</fullName>
        <shortName evidence="11">AlaRS</shortName>
    </alternativeName>
</protein>
<dbReference type="GO" id="GO:0004813">
    <property type="term" value="F:alanine-tRNA ligase activity"/>
    <property type="evidence" value="ECO:0007669"/>
    <property type="project" value="UniProtKB-UniRule"/>
</dbReference>
<evidence type="ECO:0000256" key="4">
    <source>
        <dbReference type="ARBA" id="ARBA00022723"/>
    </source>
</evidence>
<keyword evidence="9 11" id="KW-0648">Protein biosynthesis</keyword>
<dbReference type="HAMAP" id="MF_00036_B">
    <property type="entry name" value="Ala_tRNA_synth_B"/>
    <property type="match status" value="1"/>
</dbReference>
<keyword evidence="8 11" id="KW-0694">RNA-binding</keyword>
<dbReference type="GO" id="GO:0000049">
    <property type="term" value="F:tRNA binding"/>
    <property type="evidence" value="ECO:0007669"/>
    <property type="project" value="UniProtKB-KW"/>
</dbReference>
<evidence type="ECO:0000256" key="10">
    <source>
        <dbReference type="ARBA" id="ARBA00023146"/>
    </source>
</evidence>
<dbReference type="InterPro" id="IPR012947">
    <property type="entry name" value="tRNA_SAD"/>
</dbReference>
<proteinExistence type="inferred from homology"/>
<comment type="caution">
    <text evidence="14">The sequence shown here is derived from an EMBL/GenBank/DDBJ whole genome shotgun (WGS) entry which is preliminary data.</text>
</comment>
<evidence type="ECO:0000256" key="8">
    <source>
        <dbReference type="ARBA" id="ARBA00022884"/>
    </source>
</evidence>
<dbReference type="FunFam" id="3.30.54.20:FF:000001">
    <property type="entry name" value="Alanine--tRNA ligase"/>
    <property type="match status" value="1"/>
</dbReference>
<dbReference type="FunFam" id="3.10.310.40:FF:000001">
    <property type="entry name" value="Alanine--tRNA ligase"/>
    <property type="match status" value="1"/>
</dbReference>
<dbReference type="EC" id="6.1.1.7" evidence="11"/>
<dbReference type="Gene3D" id="3.10.310.40">
    <property type="match status" value="1"/>
</dbReference>
<dbReference type="InterPro" id="IPR045864">
    <property type="entry name" value="aa-tRNA-synth_II/BPL/LPL"/>
</dbReference>
<dbReference type="FunFam" id="3.30.980.10:FF:000004">
    <property type="entry name" value="Alanine--tRNA ligase, cytoplasmic"/>
    <property type="match status" value="1"/>
</dbReference>
<evidence type="ECO:0000256" key="5">
    <source>
        <dbReference type="ARBA" id="ARBA00022741"/>
    </source>
</evidence>
<dbReference type="SUPFAM" id="SSF55681">
    <property type="entry name" value="Class II aaRS and biotin synthetases"/>
    <property type="match status" value="1"/>
</dbReference>
<keyword evidence="15" id="KW-1185">Reference proteome</keyword>
<keyword evidence="4 11" id="KW-0479">Metal-binding</keyword>
<evidence type="ECO:0000313" key="14">
    <source>
        <dbReference type="EMBL" id="MCP9198618.1"/>
    </source>
</evidence>
<name>A0A9X2I9S2_9FLAO</name>
<keyword evidence="6 11" id="KW-0862">Zinc</keyword>
<feature type="binding site" evidence="11">
    <location>
        <position position="669"/>
    </location>
    <ligand>
        <name>Zn(2+)</name>
        <dbReference type="ChEBI" id="CHEBI:29105"/>
    </ligand>
</feature>
<evidence type="ECO:0000256" key="12">
    <source>
        <dbReference type="SAM" id="Coils"/>
    </source>
</evidence>
<keyword evidence="10 11" id="KW-0030">Aminoacyl-tRNA synthetase</keyword>
<dbReference type="PROSITE" id="PS50860">
    <property type="entry name" value="AA_TRNA_LIGASE_II_ALA"/>
    <property type="match status" value="1"/>
</dbReference>
<feature type="coiled-coil region" evidence="12">
    <location>
        <begin position="730"/>
        <end position="769"/>
    </location>
</feature>
<dbReference type="Pfam" id="PF07973">
    <property type="entry name" value="tRNA_SAD"/>
    <property type="match status" value="1"/>
</dbReference>
<dbReference type="GO" id="GO:0005737">
    <property type="term" value="C:cytoplasm"/>
    <property type="evidence" value="ECO:0007669"/>
    <property type="project" value="UniProtKB-SubCell"/>
</dbReference>
<dbReference type="NCBIfam" id="TIGR00344">
    <property type="entry name" value="alaS"/>
    <property type="match status" value="1"/>
</dbReference>
<dbReference type="SMART" id="SM00863">
    <property type="entry name" value="tRNA_SAD"/>
    <property type="match status" value="1"/>
</dbReference>
<comment type="domain">
    <text evidence="11">Consists of three domains; the N-terminal catalytic domain, the editing domain and the C-terminal C-Ala domain. The editing domain removes incorrectly charged amino acids, while the C-Ala domain, along with tRNA(Ala), serves as a bridge to cooperatively bring together the editing and aminoacylation centers thus stimulating deacylation of misacylated tRNAs.</text>
</comment>
<accession>A0A9X2I9S2</accession>
<dbReference type="PRINTS" id="PR00980">
    <property type="entry name" value="TRNASYNTHALA"/>
</dbReference>
<dbReference type="PANTHER" id="PTHR11777">
    <property type="entry name" value="ALANYL-TRNA SYNTHETASE"/>
    <property type="match status" value="1"/>
</dbReference>
<keyword evidence="11" id="KW-0963">Cytoplasm</keyword>
<dbReference type="GO" id="GO:0008270">
    <property type="term" value="F:zinc ion binding"/>
    <property type="evidence" value="ECO:0007669"/>
    <property type="project" value="UniProtKB-UniRule"/>
</dbReference>
<sequence>MKSQEIRKEFLEFFKSKSHSIVPSAPMVIKDDPTLMFTNAGMNQFKEFFLGNSTPKDTRVTDTQKCLRVSGKHNDLEEVGHDTYHHTMFEMLGNWSFGDYFKKEAIQWAWELLTEVFKIDPDKLYVSVFEGSDDADNLGLDTEALELWKEIVPENRIIYGNKKDNFWEMGDQGPCGPCSEIHIDIRSDEEKAKVPGRELVNMDHPQVVEIWNLVFMQYNRKANGDLEELPAKHIDTGMGFERLCMVLQDKKSNYDTDVFTPLISEIEKITGNKYGEAEDANIAMRVIADHVRAVAFSIADGQLPSNTGAGYVIRRILRRAIRYGFTFLNSKEPFIYHLVPVLSKQMGSAFPELRSQSGLIENVIREEEASFLRTLDQGLVLLENLMKESADKKISGEKAFELYDTYGFPIDLTALILRENGYELDEKGFGEELKKQKDRSRKATQVSAGDWNELTNVEEDSFIGYDNLEANVKIARYREVESKKKGKMYQVVLDKTPFYPEGGGQVGDTGILMSSEGEVIDVLDTKKENNQIVHFVKKMPERAEGTFEAIVDRTSRSKTASNHTATHLLHQALRKILGTHVEQKGSMVQSDYLRFDFSHFSKLSQDELEQVEDFVNARIREQIELDEKRNLSYKEAVDQGAIALFGEKYGDSVRAIRFGESMELCGGTHVGNTADIWYFKITGESAVASGIRRIEAITGEAAMNFFEEQSEVLGKIRDILKNPKDPAKAISSLQEENANLKKQVESLLKDKAKNLKSDLKQEIREINGVNLLAKKVDLDAGGIKDLCFQLGDELENLVLVFGTEQNGKALLSCYISRNLVKEKDLNAGNIVRELGKHIQGGGGGQPFFATAGGKNPAGLDKALSEVTQFIK</sequence>
<dbReference type="EMBL" id="JANCNS010000001">
    <property type="protein sequence ID" value="MCP9198618.1"/>
    <property type="molecule type" value="Genomic_DNA"/>
</dbReference>
<dbReference type="InterPro" id="IPR009000">
    <property type="entry name" value="Transl_B-barrel_sf"/>
</dbReference>
<dbReference type="FunFam" id="3.30.930.10:FF:000011">
    <property type="entry name" value="Alanine--tRNA ligase, cytoplasmic"/>
    <property type="match status" value="1"/>
</dbReference>
<dbReference type="SUPFAM" id="SSF55186">
    <property type="entry name" value="ThrRS/AlaRS common domain"/>
    <property type="match status" value="1"/>
</dbReference>
<dbReference type="InterPro" id="IPR018164">
    <property type="entry name" value="Ala-tRNA-synth_IIc_N"/>
</dbReference>
<dbReference type="InterPro" id="IPR018162">
    <property type="entry name" value="Ala-tRNA-ligase_IIc_anticod-bd"/>
</dbReference>
<feature type="binding site" evidence="11">
    <location>
        <position position="665"/>
    </location>
    <ligand>
        <name>Zn(2+)</name>
        <dbReference type="ChEBI" id="CHEBI:29105"/>
    </ligand>
</feature>
<dbReference type="CDD" id="cd00673">
    <property type="entry name" value="AlaRS_core"/>
    <property type="match status" value="1"/>
</dbReference>
<reference evidence="14" key="1">
    <citation type="submission" date="2022-07" db="EMBL/GenBank/DDBJ databases">
        <title>Gramela sediminis sp. nov., isolated from deep-sea sediment of the Indian Ocean.</title>
        <authorList>
            <person name="Shi H."/>
        </authorList>
    </citation>
    <scope>NUCLEOTIDE SEQUENCE</scope>
    <source>
        <strain evidence="14">GC03-9</strain>
    </source>
</reference>
<comment type="cofactor">
    <cofactor evidence="11">
        <name>Zn(2+)</name>
        <dbReference type="ChEBI" id="CHEBI:29105"/>
    </cofactor>
    <text evidence="11">Binds 1 zinc ion per subunit.</text>
</comment>
<dbReference type="InterPro" id="IPR003156">
    <property type="entry name" value="DHHA1_dom"/>
</dbReference>
<comment type="function">
    <text evidence="11">Catalyzes the attachment of alanine to tRNA(Ala) in a two-step reaction: alanine is first activated by ATP to form Ala-AMP and then transferred to the acceptor end of tRNA(Ala). Also edits incorrectly charged Ser-tRNA(Ala) and Gly-tRNA(Ala) via its editing domain.</text>
</comment>
<gene>
    <name evidence="11 14" type="primary">alaS</name>
    <name evidence="14" type="ORF">MKO06_01780</name>
</gene>
<dbReference type="AlphaFoldDB" id="A0A9X2I9S2"/>
<feature type="binding site" evidence="11">
    <location>
        <position position="567"/>
    </location>
    <ligand>
        <name>Zn(2+)</name>
        <dbReference type="ChEBI" id="CHEBI:29105"/>
    </ligand>
</feature>
<organism evidence="14 15">
    <name type="scientific">Christiangramia oceanisediminis</name>
    <dbReference type="NCBI Taxonomy" id="2920386"/>
    <lineage>
        <taxon>Bacteria</taxon>
        <taxon>Pseudomonadati</taxon>
        <taxon>Bacteroidota</taxon>
        <taxon>Flavobacteriia</taxon>
        <taxon>Flavobacteriales</taxon>
        <taxon>Flavobacteriaceae</taxon>
        <taxon>Christiangramia</taxon>
    </lineage>
</organism>
<evidence type="ECO:0000256" key="3">
    <source>
        <dbReference type="ARBA" id="ARBA00022598"/>
    </source>
</evidence>
<evidence type="ECO:0000256" key="9">
    <source>
        <dbReference type="ARBA" id="ARBA00022917"/>
    </source>
</evidence>
<keyword evidence="5 11" id="KW-0547">Nucleotide-binding</keyword>
<evidence type="ECO:0000256" key="6">
    <source>
        <dbReference type="ARBA" id="ARBA00022833"/>
    </source>
</evidence>
<dbReference type="SUPFAM" id="SSF50447">
    <property type="entry name" value="Translation proteins"/>
    <property type="match status" value="1"/>
</dbReference>
<comment type="subcellular location">
    <subcellularLocation>
        <location evidence="11">Cytoplasm</location>
    </subcellularLocation>
</comment>
<dbReference type="GO" id="GO:0006419">
    <property type="term" value="P:alanyl-tRNA aminoacylation"/>
    <property type="evidence" value="ECO:0007669"/>
    <property type="project" value="UniProtKB-UniRule"/>
</dbReference>
<evidence type="ECO:0000256" key="7">
    <source>
        <dbReference type="ARBA" id="ARBA00022840"/>
    </source>
</evidence>
<dbReference type="Gene3D" id="3.30.930.10">
    <property type="entry name" value="Bira Bifunctional Protein, Domain 2"/>
    <property type="match status" value="1"/>
</dbReference>
<keyword evidence="3 11" id="KW-0436">Ligase</keyword>
<dbReference type="SUPFAM" id="SSF101353">
    <property type="entry name" value="Putative anticodon-binding domain of alanyl-tRNA synthetase (AlaRS)"/>
    <property type="match status" value="1"/>
</dbReference>
<dbReference type="InterPro" id="IPR023033">
    <property type="entry name" value="Ala_tRNA_ligase_euk/bac"/>
</dbReference>
<keyword evidence="7 11" id="KW-0067">ATP-binding</keyword>
<dbReference type="Gene3D" id="3.30.54.20">
    <property type="match status" value="1"/>
</dbReference>
<dbReference type="InterPro" id="IPR050058">
    <property type="entry name" value="Ala-tRNA_ligase"/>
</dbReference>
<comment type="catalytic activity">
    <reaction evidence="11">
        <text>tRNA(Ala) + L-alanine + ATP = L-alanyl-tRNA(Ala) + AMP + diphosphate</text>
        <dbReference type="Rhea" id="RHEA:12540"/>
        <dbReference type="Rhea" id="RHEA-COMP:9657"/>
        <dbReference type="Rhea" id="RHEA-COMP:9923"/>
        <dbReference type="ChEBI" id="CHEBI:30616"/>
        <dbReference type="ChEBI" id="CHEBI:33019"/>
        <dbReference type="ChEBI" id="CHEBI:57972"/>
        <dbReference type="ChEBI" id="CHEBI:78442"/>
        <dbReference type="ChEBI" id="CHEBI:78497"/>
        <dbReference type="ChEBI" id="CHEBI:456215"/>
        <dbReference type="EC" id="6.1.1.7"/>
    </reaction>
</comment>
<feature type="domain" description="Alanyl-transfer RNA synthetases family profile" evidence="13">
    <location>
        <begin position="1"/>
        <end position="708"/>
    </location>
</feature>
<dbReference type="InterPro" id="IPR018165">
    <property type="entry name" value="Ala-tRNA-synth_IIc_core"/>
</dbReference>
<dbReference type="InterPro" id="IPR018163">
    <property type="entry name" value="Thr/Ala-tRNA-synth_IIc_edit"/>
</dbReference>
<dbReference type="GO" id="GO:0005524">
    <property type="term" value="F:ATP binding"/>
    <property type="evidence" value="ECO:0007669"/>
    <property type="project" value="UniProtKB-UniRule"/>
</dbReference>
<dbReference type="Gene3D" id="3.30.980.10">
    <property type="entry name" value="Threonyl-trna Synthetase, Chain A, domain 2"/>
    <property type="match status" value="1"/>
</dbReference>
<keyword evidence="12" id="KW-0175">Coiled coil</keyword>
<dbReference type="GO" id="GO:0002161">
    <property type="term" value="F:aminoacyl-tRNA deacylase activity"/>
    <property type="evidence" value="ECO:0007669"/>
    <property type="project" value="TreeGrafter"/>
</dbReference>
<dbReference type="Gene3D" id="2.40.30.130">
    <property type="match status" value="1"/>
</dbReference>
<comment type="similarity">
    <text evidence="1 11">Belongs to the class-II aminoacyl-tRNA synthetase family.</text>
</comment>
<keyword evidence="2 11" id="KW-0820">tRNA-binding</keyword>
<evidence type="ECO:0000256" key="2">
    <source>
        <dbReference type="ARBA" id="ARBA00022555"/>
    </source>
</evidence>
<dbReference type="InterPro" id="IPR002318">
    <property type="entry name" value="Ala-tRNA-lgiase_IIc"/>
</dbReference>
<dbReference type="Pfam" id="PF01411">
    <property type="entry name" value="tRNA-synt_2c"/>
    <property type="match status" value="1"/>
</dbReference>
<evidence type="ECO:0000313" key="15">
    <source>
        <dbReference type="Proteomes" id="UP001155280"/>
    </source>
</evidence>
<dbReference type="RefSeq" id="WP_241550625.1">
    <property type="nucleotide sequence ID" value="NZ_JANCNS010000001.1"/>
</dbReference>
<dbReference type="PANTHER" id="PTHR11777:SF9">
    <property type="entry name" value="ALANINE--TRNA LIGASE, CYTOPLASMIC"/>
    <property type="match status" value="1"/>
</dbReference>